<dbReference type="EMBL" id="CM031811">
    <property type="protein sequence ID" value="KAG6662908.1"/>
    <property type="molecule type" value="Genomic_DNA"/>
</dbReference>
<evidence type="ECO:0000313" key="2">
    <source>
        <dbReference type="Proteomes" id="UP000811609"/>
    </source>
</evidence>
<reference evidence="1" key="1">
    <citation type="submission" date="2020-12" db="EMBL/GenBank/DDBJ databases">
        <title>WGS assembly of Carya illinoinensis cv. Pawnee.</title>
        <authorList>
            <person name="Platts A."/>
            <person name="Shu S."/>
            <person name="Wright S."/>
            <person name="Barry K."/>
            <person name="Edger P."/>
            <person name="Pires J.C."/>
            <person name="Schmutz J."/>
        </authorList>
    </citation>
    <scope>NUCLEOTIDE SEQUENCE</scope>
    <source>
        <tissue evidence="1">Leaf</tissue>
    </source>
</reference>
<keyword evidence="2" id="KW-1185">Reference proteome</keyword>
<evidence type="ECO:0000313" key="1">
    <source>
        <dbReference type="EMBL" id="KAG6662908.1"/>
    </source>
</evidence>
<proteinExistence type="predicted"/>
<dbReference type="AlphaFoldDB" id="A0A8T1R6Z5"/>
<protein>
    <submittedName>
        <fullName evidence="1">Uncharacterized protein</fullName>
    </submittedName>
</protein>
<dbReference type="Proteomes" id="UP000811609">
    <property type="component" value="Chromosome 3"/>
</dbReference>
<accession>A0A8T1R6Z5</accession>
<sequence length="74" mass="8631">MLYLILSTKLIPPLPMMILLKYLVDQIKHATLLPTFMTTIASKLQQPLLPIAIHDDYLWTLLNISSCCHQRRRK</sequence>
<organism evidence="1 2">
    <name type="scientific">Carya illinoinensis</name>
    <name type="common">Pecan</name>
    <dbReference type="NCBI Taxonomy" id="32201"/>
    <lineage>
        <taxon>Eukaryota</taxon>
        <taxon>Viridiplantae</taxon>
        <taxon>Streptophyta</taxon>
        <taxon>Embryophyta</taxon>
        <taxon>Tracheophyta</taxon>
        <taxon>Spermatophyta</taxon>
        <taxon>Magnoliopsida</taxon>
        <taxon>eudicotyledons</taxon>
        <taxon>Gunneridae</taxon>
        <taxon>Pentapetalae</taxon>
        <taxon>rosids</taxon>
        <taxon>fabids</taxon>
        <taxon>Fagales</taxon>
        <taxon>Juglandaceae</taxon>
        <taxon>Carya</taxon>
    </lineage>
</organism>
<name>A0A8T1R6Z5_CARIL</name>
<gene>
    <name evidence="1" type="ORF">CIPAW_03G275500</name>
</gene>
<comment type="caution">
    <text evidence="1">The sequence shown here is derived from an EMBL/GenBank/DDBJ whole genome shotgun (WGS) entry which is preliminary data.</text>
</comment>